<comment type="caution">
    <text evidence="1">The sequence shown here is derived from an EMBL/GenBank/DDBJ whole genome shotgun (WGS) entry which is preliminary data.</text>
</comment>
<evidence type="ECO:0000313" key="1">
    <source>
        <dbReference type="EMBL" id="PXF61937.1"/>
    </source>
</evidence>
<name>A0AC61L6I9_9EURY</name>
<dbReference type="EMBL" id="PQXF01000002">
    <property type="protein sequence ID" value="PXF61937.1"/>
    <property type="molecule type" value="Genomic_DNA"/>
</dbReference>
<protein>
    <submittedName>
        <fullName evidence="1">Uncharacterized protein</fullName>
    </submittedName>
</protein>
<dbReference type="Proteomes" id="UP000248329">
    <property type="component" value="Unassembled WGS sequence"/>
</dbReference>
<organism evidence="1 2">
    <name type="scientific">Candidatus Methanogaster sp</name>
    <dbReference type="NCBI Taxonomy" id="3386292"/>
    <lineage>
        <taxon>Archaea</taxon>
        <taxon>Methanobacteriati</taxon>
        <taxon>Methanobacteriota</taxon>
        <taxon>Stenosarchaea group</taxon>
        <taxon>Methanomicrobia</taxon>
        <taxon>Methanosarcinales</taxon>
        <taxon>ANME-2 cluster</taxon>
        <taxon>Candidatus Methanogasteraceae</taxon>
        <taxon>Candidatus Methanogaster</taxon>
    </lineage>
</organism>
<sequence length="388" mass="45234">MRITKVCPDGDLDQFGGRAMIVKTDRGTFKTPHRVLTSQEFQYKANLPFEPPLNNEISEVVAQFNRTNWGKFMNTNGSFNRRLGTIEFFSDKMAYTIKRFYPQLPSDVMLDDTAIKQLLELQRMSDLDFIAIPNLPSGIRDFDKIVTSFAEEVLSERREPLIYLDMGLEPPVFRERFMTLLSHSDIDTDHIHTVGLIYRPIRKNILNYRLLWENRESSVFFQMSYIPREFTRTTAASTMHLLQKWGIDSFSVRAGNYVPSKPLENDGREPLPKSEVLRRTKRFDPEPLAFRQFHTWVDRGDMLNCSCPVCKDKTVDDFISTYSSEAESYPCQIFNAANRLHEYYCSSDEFKTSRDYIRTGELSEYFKTREGLRKSDLPVQLSLDTWTG</sequence>
<evidence type="ECO:0000313" key="2">
    <source>
        <dbReference type="Proteomes" id="UP000248329"/>
    </source>
</evidence>
<accession>A0AC61L6I9</accession>
<proteinExistence type="predicted"/>
<reference evidence="1" key="1">
    <citation type="submission" date="2018-01" db="EMBL/GenBank/DDBJ databases">
        <authorList>
            <person name="Krukenberg V."/>
        </authorList>
    </citation>
    <scope>NUCLEOTIDE SEQUENCE</scope>
    <source>
        <strain evidence="1">E20ANME2</strain>
    </source>
</reference>
<gene>
    <name evidence="1" type="ORF">C4B59_01540</name>
</gene>